<evidence type="ECO:0000256" key="10">
    <source>
        <dbReference type="ARBA" id="ARBA00023237"/>
    </source>
</evidence>
<comment type="subcellular location">
    <subcellularLocation>
        <location evidence="1">Cell outer membrane</location>
        <topology evidence="1">Multi-pass membrane protein</topology>
    </subcellularLocation>
</comment>
<evidence type="ECO:0000256" key="8">
    <source>
        <dbReference type="ARBA" id="ARBA00023114"/>
    </source>
</evidence>
<dbReference type="InterPro" id="IPR002299">
    <property type="entry name" value="Porin_Neis"/>
</dbReference>
<dbReference type="AlphaFoldDB" id="A0A6B3SZJ2"/>
<evidence type="ECO:0000256" key="4">
    <source>
        <dbReference type="ARBA" id="ARBA00022452"/>
    </source>
</evidence>
<dbReference type="GO" id="GO:0034220">
    <property type="term" value="P:monoatomic ion transmembrane transport"/>
    <property type="evidence" value="ECO:0007669"/>
    <property type="project" value="InterPro"/>
</dbReference>
<evidence type="ECO:0000256" key="3">
    <source>
        <dbReference type="ARBA" id="ARBA00022448"/>
    </source>
</evidence>
<feature type="domain" description="Porin" evidence="12">
    <location>
        <begin position="10"/>
        <end position="331"/>
    </location>
</feature>
<dbReference type="InterPro" id="IPR050298">
    <property type="entry name" value="Gram-neg_bact_OMP"/>
</dbReference>
<organism evidence="13 14">
    <name type="scientific">Noviherbaspirillum galbum</name>
    <dbReference type="NCBI Taxonomy" id="2709383"/>
    <lineage>
        <taxon>Bacteria</taxon>
        <taxon>Pseudomonadati</taxon>
        <taxon>Pseudomonadota</taxon>
        <taxon>Betaproteobacteria</taxon>
        <taxon>Burkholderiales</taxon>
        <taxon>Oxalobacteraceae</taxon>
        <taxon>Noviherbaspirillum</taxon>
    </lineage>
</organism>
<dbReference type="GO" id="GO:0009279">
    <property type="term" value="C:cell outer membrane"/>
    <property type="evidence" value="ECO:0007669"/>
    <property type="project" value="UniProtKB-SubCell"/>
</dbReference>
<dbReference type="PANTHER" id="PTHR34501:SF9">
    <property type="entry name" value="MAJOR OUTER MEMBRANE PROTEIN P.IA"/>
    <property type="match status" value="1"/>
</dbReference>
<dbReference type="Gene3D" id="2.40.160.10">
    <property type="entry name" value="Porin"/>
    <property type="match status" value="1"/>
</dbReference>
<keyword evidence="14" id="KW-1185">Reference proteome</keyword>
<keyword evidence="4" id="KW-1134">Transmembrane beta strand</keyword>
<evidence type="ECO:0000256" key="9">
    <source>
        <dbReference type="ARBA" id="ARBA00023136"/>
    </source>
</evidence>
<dbReference type="InterPro" id="IPR023614">
    <property type="entry name" value="Porin_dom_sf"/>
</dbReference>
<protein>
    <submittedName>
        <fullName evidence="13">Porin</fullName>
    </submittedName>
</protein>
<gene>
    <name evidence="13" type="ORF">G3574_27140</name>
</gene>
<keyword evidence="6 11" id="KW-0732">Signal</keyword>
<keyword evidence="3" id="KW-0813">Transport</keyword>
<evidence type="ECO:0000256" key="11">
    <source>
        <dbReference type="SAM" id="SignalP"/>
    </source>
</evidence>
<feature type="signal peptide" evidence="11">
    <location>
        <begin position="1"/>
        <end position="20"/>
    </location>
</feature>
<comment type="subunit">
    <text evidence="2">Homotrimer.</text>
</comment>
<dbReference type="Pfam" id="PF13609">
    <property type="entry name" value="Porin_4"/>
    <property type="match status" value="1"/>
</dbReference>
<keyword evidence="8" id="KW-0626">Porin</keyword>
<feature type="chain" id="PRO_5025684056" evidence="11">
    <location>
        <begin position="21"/>
        <end position="355"/>
    </location>
</feature>
<dbReference type="CDD" id="cd00342">
    <property type="entry name" value="gram_neg_porins"/>
    <property type="match status" value="1"/>
</dbReference>
<keyword evidence="5" id="KW-0812">Transmembrane</keyword>
<dbReference type="Proteomes" id="UP000482155">
    <property type="component" value="Unassembled WGS sequence"/>
</dbReference>
<comment type="caution">
    <text evidence="13">The sequence shown here is derived from an EMBL/GenBank/DDBJ whole genome shotgun (WGS) entry which is preliminary data.</text>
</comment>
<dbReference type="PRINTS" id="PR00182">
    <property type="entry name" value="ECOLNEIPORIN"/>
</dbReference>
<keyword evidence="9" id="KW-0472">Membrane</keyword>
<evidence type="ECO:0000313" key="14">
    <source>
        <dbReference type="Proteomes" id="UP000482155"/>
    </source>
</evidence>
<evidence type="ECO:0000259" key="12">
    <source>
        <dbReference type="Pfam" id="PF13609"/>
    </source>
</evidence>
<evidence type="ECO:0000256" key="7">
    <source>
        <dbReference type="ARBA" id="ARBA00023065"/>
    </source>
</evidence>
<dbReference type="PANTHER" id="PTHR34501">
    <property type="entry name" value="PROTEIN YDDL-RELATED"/>
    <property type="match status" value="1"/>
</dbReference>
<dbReference type="EMBL" id="JAAIVB010000085">
    <property type="protein sequence ID" value="NEX64772.1"/>
    <property type="molecule type" value="Genomic_DNA"/>
</dbReference>
<name>A0A6B3SZJ2_9BURK</name>
<dbReference type="SUPFAM" id="SSF56935">
    <property type="entry name" value="Porins"/>
    <property type="match status" value="1"/>
</dbReference>
<proteinExistence type="predicted"/>
<dbReference type="GO" id="GO:0015288">
    <property type="term" value="F:porin activity"/>
    <property type="evidence" value="ECO:0007669"/>
    <property type="project" value="UniProtKB-KW"/>
</dbReference>
<evidence type="ECO:0000256" key="2">
    <source>
        <dbReference type="ARBA" id="ARBA00011233"/>
    </source>
</evidence>
<dbReference type="PRINTS" id="PR00184">
    <property type="entry name" value="NEISSPPORIN"/>
</dbReference>
<dbReference type="InterPro" id="IPR033900">
    <property type="entry name" value="Gram_neg_porin_domain"/>
</dbReference>
<keyword evidence="10" id="KW-0998">Cell outer membrane</keyword>
<dbReference type="InterPro" id="IPR001702">
    <property type="entry name" value="Porin_Gram-ve"/>
</dbReference>
<dbReference type="RefSeq" id="WP_163968701.1">
    <property type="nucleotide sequence ID" value="NZ_JAAIVB010000085.1"/>
</dbReference>
<evidence type="ECO:0000256" key="5">
    <source>
        <dbReference type="ARBA" id="ARBA00022692"/>
    </source>
</evidence>
<evidence type="ECO:0000256" key="6">
    <source>
        <dbReference type="ARBA" id="ARBA00022729"/>
    </source>
</evidence>
<sequence>MKSSAIAIGMLALTSGAASAQTNVALYGIVDLGVKYEKGLSTAGGTWAVASGQQFGSRIGFRGTEDLGGGLAADFLLENGFNADDGSLNNGGRLWGRQAWAGLRGGFGSLYLGRQYSATYNALNAIDPFGLNQAGDAQRVYGYGLGKVDPISRSDNTVTYATPILNGFKAALGHKFGETAGAFNAGSSKFIGLSYVGGPLNIQASYQNTDGVALGAATTQLGSIIVPAGLGAATVTVKNAFMGGMYDFGLIKAHLGYGDTKLGAVGTTTIRNYLVGASAPVAGGTAIASWNRTNLRDIAAGASNQYAFGYSYPLSKRTNLYTSASYTRNDGGVRLSAASNGDSAREFQAGIRHVF</sequence>
<evidence type="ECO:0000313" key="13">
    <source>
        <dbReference type="EMBL" id="NEX64772.1"/>
    </source>
</evidence>
<reference evidence="13 14" key="1">
    <citation type="submission" date="2020-02" db="EMBL/GenBank/DDBJ databases">
        <authorList>
            <person name="Kim M.K."/>
        </authorList>
    </citation>
    <scope>NUCLEOTIDE SEQUENCE [LARGE SCALE GENOMIC DNA]</scope>
    <source>
        <strain evidence="13 14">17J57-3</strain>
    </source>
</reference>
<accession>A0A6B3SZJ2</accession>
<evidence type="ECO:0000256" key="1">
    <source>
        <dbReference type="ARBA" id="ARBA00004571"/>
    </source>
</evidence>
<keyword evidence="7" id="KW-0406">Ion transport</keyword>
<dbReference type="GO" id="GO:0046930">
    <property type="term" value="C:pore complex"/>
    <property type="evidence" value="ECO:0007669"/>
    <property type="project" value="UniProtKB-KW"/>
</dbReference>